<sequence length="96" mass="11018">MEIMCCEGKAQLERDRKRWIEKCTEETPSLDSIKEKLRGEIGTLNGKLSRSLIPRGWRIFAGIKSSYIENVPLLLPTNDFEEEPRSKIIAIAQEVI</sequence>
<name>A0A8X6F3U4_TRICU</name>
<reference evidence="1" key="1">
    <citation type="submission" date="2020-07" db="EMBL/GenBank/DDBJ databases">
        <title>Multicomponent nature underlies the extraordinary mechanical properties of spider dragline silk.</title>
        <authorList>
            <person name="Kono N."/>
            <person name="Nakamura H."/>
            <person name="Mori M."/>
            <person name="Yoshida Y."/>
            <person name="Ohtoshi R."/>
            <person name="Malay A.D."/>
            <person name="Moran D.A.P."/>
            <person name="Tomita M."/>
            <person name="Numata K."/>
            <person name="Arakawa K."/>
        </authorList>
    </citation>
    <scope>NUCLEOTIDE SEQUENCE</scope>
</reference>
<protein>
    <submittedName>
        <fullName evidence="1">Uncharacterized protein</fullName>
    </submittedName>
</protein>
<dbReference type="EMBL" id="BMAO01000827">
    <property type="protein sequence ID" value="GFQ69472.1"/>
    <property type="molecule type" value="Genomic_DNA"/>
</dbReference>
<evidence type="ECO:0000313" key="2">
    <source>
        <dbReference type="Proteomes" id="UP000887116"/>
    </source>
</evidence>
<gene>
    <name evidence="1" type="ORF">TNCT_175091</name>
</gene>
<dbReference type="AlphaFoldDB" id="A0A8X6F3U4"/>
<organism evidence="1 2">
    <name type="scientific">Trichonephila clavata</name>
    <name type="common">Joro spider</name>
    <name type="synonym">Nephila clavata</name>
    <dbReference type="NCBI Taxonomy" id="2740835"/>
    <lineage>
        <taxon>Eukaryota</taxon>
        <taxon>Metazoa</taxon>
        <taxon>Ecdysozoa</taxon>
        <taxon>Arthropoda</taxon>
        <taxon>Chelicerata</taxon>
        <taxon>Arachnida</taxon>
        <taxon>Araneae</taxon>
        <taxon>Araneomorphae</taxon>
        <taxon>Entelegynae</taxon>
        <taxon>Araneoidea</taxon>
        <taxon>Nephilidae</taxon>
        <taxon>Trichonephila</taxon>
    </lineage>
</organism>
<accession>A0A8X6F3U4</accession>
<evidence type="ECO:0000313" key="1">
    <source>
        <dbReference type="EMBL" id="GFQ69472.1"/>
    </source>
</evidence>
<keyword evidence="2" id="KW-1185">Reference proteome</keyword>
<proteinExistence type="predicted"/>
<comment type="caution">
    <text evidence="1">The sequence shown here is derived from an EMBL/GenBank/DDBJ whole genome shotgun (WGS) entry which is preliminary data.</text>
</comment>
<dbReference type="Proteomes" id="UP000887116">
    <property type="component" value="Unassembled WGS sequence"/>
</dbReference>